<protein>
    <submittedName>
        <fullName evidence="3">Uncharacterized protein</fullName>
    </submittedName>
</protein>
<organism evidence="3 4">
    <name type="scientific">Puccinia coronata f. sp. avenae</name>
    <dbReference type="NCBI Taxonomy" id="200324"/>
    <lineage>
        <taxon>Eukaryota</taxon>
        <taxon>Fungi</taxon>
        <taxon>Dikarya</taxon>
        <taxon>Basidiomycota</taxon>
        <taxon>Pucciniomycotina</taxon>
        <taxon>Pucciniomycetes</taxon>
        <taxon>Pucciniales</taxon>
        <taxon>Pucciniaceae</taxon>
        <taxon>Puccinia</taxon>
    </lineage>
</organism>
<evidence type="ECO:0000256" key="1">
    <source>
        <dbReference type="SAM" id="Coils"/>
    </source>
</evidence>
<feature type="compositionally biased region" description="Low complexity" evidence="2">
    <location>
        <begin position="39"/>
        <end position="52"/>
    </location>
</feature>
<dbReference type="AlphaFoldDB" id="A0A2N5TU19"/>
<dbReference type="EMBL" id="PGCJ01000425">
    <property type="protein sequence ID" value="PLW28996.1"/>
    <property type="molecule type" value="Genomic_DNA"/>
</dbReference>
<accession>A0A2N5TU19</accession>
<name>A0A2N5TU19_9BASI</name>
<evidence type="ECO:0000313" key="4">
    <source>
        <dbReference type="Proteomes" id="UP000235388"/>
    </source>
</evidence>
<sequence length="228" mass="25225">METQPTPRANRVGDLSSNLSTDMAIPPLLDFDSPQAGHSQPQESPNPSSQHSISQDNQNQPASSLSPNSVTGPEVAQNMVPNLHQASSRQSVVSSVFLLSSSAQSLVSVPPGKSGVLTSAFQASSMQSQLNLDNKHYELEVQDWCEAKEDFQAQCEALKQDRAQDCADCLAELSEQRAERDQERQERKEIWDVQEKVRVERIKLMTLLYGEGLLPREIQQMLQMGFGS</sequence>
<feature type="compositionally biased region" description="Polar residues" evidence="2">
    <location>
        <begin position="53"/>
        <end position="71"/>
    </location>
</feature>
<evidence type="ECO:0000313" key="3">
    <source>
        <dbReference type="EMBL" id="PLW28996.1"/>
    </source>
</evidence>
<reference evidence="3 4" key="1">
    <citation type="submission" date="2017-11" db="EMBL/GenBank/DDBJ databases">
        <title>De novo assembly and phasing of dikaryotic genomes from two isolates of Puccinia coronata f. sp. avenae, the causal agent of oat crown rust.</title>
        <authorList>
            <person name="Miller M.E."/>
            <person name="Zhang Y."/>
            <person name="Omidvar V."/>
            <person name="Sperschneider J."/>
            <person name="Schwessinger B."/>
            <person name="Raley C."/>
            <person name="Palmer J.M."/>
            <person name="Garnica D."/>
            <person name="Upadhyaya N."/>
            <person name="Rathjen J."/>
            <person name="Taylor J.M."/>
            <person name="Park R.F."/>
            <person name="Dodds P.N."/>
            <person name="Hirsch C.D."/>
            <person name="Kianian S.F."/>
            <person name="Figueroa M."/>
        </authorList>
    </citation>
    <scope>NUCLEOTIDE SEQUENCE [LARGE SCALE GENOMIC DNA]</scope>
    <source>
        <strain evidence="3">12NC29</strain>
    </source>
</reference>
<evidence type="ECO:0000256" key="2">
    <source>
        <dbReference type="SAM" id="MobiDB-lite"/>
    </source>
</evidence>
<proteinExistence type="predicted"/>
<gene>
    <name evidence="3" type="ORF">PCANC_25357</name>
</gene>
<feature type="coiled-coil region" evidence="1">
    <location>
        <begin position="141"/>
        <end position="186"/>
    </location>
</feature>
<feature type="region of interest" description="Disordered" evidence="2">
    <location>
        <begin position="1"/>
        <end position="75"/>
    </location>
</feature>
<dbReference type="Proteomes" id="UP000235388">
    <property type="component" value="Unassembled WGS sequence"/>
</dbReference>
<comment type="caution">
    <text evidence="3">The sequence shown here is derived from an EMBL/GenBank/DDBJ whole genome shotgun (WGS) entry which is preliminary data.</text>
</comment>
<keyword evidence="1" id="KW-0175">Coiled coil</keyword>
<keyword evidence="4" id="KW-1185">Reference proteome</keyword>